<gene>
    <name evidence="10" type="ORF">HMPREF9225_1879</name>
</gene>
<dbReference type="GO" id="GO:0005886">
    <property type="term" value="C:plasma membrane"/>
    <property type="evidence" value="ECO:0007669"/>
    <property type="project" value="UniProtKB-SubCell"/>
</dbReference>
<feature type="transmembrane region" description="Helical" evidence="7">
    <location>
        <begin position="34"/>
        <end position="54"/>
    </location>
</feature>
<dbReference type="PROSITE" id="PS50929">
    <property type="entry name" value="ABC_TM1F"/>
    <property type="match status" value="1"/>
</dbReference>
<proteinExistence type="predicted"/>
<organism evidence="10 11">
    <name type="scientific">Peptoniphilus duerdenii ATCC BAA-1640</name>
    <dbReference type="NCBI Taxonomy" id="862517"/>
    <lineage>
        <taxon>Bacteria</taxon>
        <taxon>Bacillati</taxon>
        <taxon>Bacillota</taxon>
        <taxon>Tissierellia</taxon>
        <taxon>Tissierellales</taxon>
        <taxon>Peptoniphilaceae</taxon>
        <taxon>Peptoniphilus</taxon>
    </lineage>
</organism>
<keyword evidence="6 7" id="KW-0472">Membrane</keyword>
<dbReference type="InterPro" id="IPR003439">
    <property type="entry name" value="ABC_transporter-like_ATP-bd"/>
</dbReference>
<dbReference type="PANTHER" id="PTHR43394:SF1">
    <property type="entry name" value="ATP-BINDING CASSETTE SUB-FAMILY B MEMBER 10, MITOCHONDRIAL"/>
    <property type="match status" value="1"/>
</dbReference>
<evidence type="ECO:0000313" key="10">
    <source>
        <dbReference type="EMBL" id="EFM24458.1"/>
    </source>
</evidence>
<keyword evidence="11" id="KW-1185">Reference proteome</keyword>
<accession>E0NNZ0</accession>
<feature type="transmembrane region" description="Helical" evidence="7">
    <location>
        <begin position="286"/>
        <end position="306"/>
    </location>
</feature>
<evidence type="ECO:0000256" key="1">
    <source>
        <dbReference type="ARBA" id="ARBA00004651"/>
    </source>
</evidence>
<dbReference type="SUPFAM" id="SSF90123">
    <property type="entry name" value="ABC transporter transmembrane region"/>
    <property type="match status" value="1"/>
</dbReference>
<dbReference type="PROSITE" id="PS00211">
    <property type="entry name" value="ABC_TRANSPORTER_1"/>
    <property type="match status" value="1"/>
</dbReference>
<dbReference type="InterPro" id="IPR011527">
    <property type="entry name" value="ABC1_TM_dom"/>
</dbReference>
<evidence type="ECO:0000259" key="9">
    <source>
        <dbReference type="PROSITE" id="PS50929"/>
    </source>
</evidence>
<dbReference type="Pfam" id="PF00664">
    <property type="entry name" value="ABC_membrane"/>
    <property type="match status" value="1"/>
</dbReference>
<dbReference type="PANTHER" id="PTHR43394">
    <property type="entry name" value="ATP-DEPENDENT PERMEASE MDL1, MITOCHONDRIAL"/>
    <property type="match status" value="1"/>
</dbReference>
<dbReference type="InterPro" id="IPR003593">
    <property type="entry name" value="AAA+_ATPase"/>
</dbReference>
<dbReference type="SUPFAM" id="SSF52540">
    <property type="entry name" value="P-loop containing nucleoside triphosphate hydrolases"/>
    <property type="match status" value="1"/>
</dbReference>
<keyword evidence="3" id="KW-0547">Nucleotide-binding</keyword>
<feature type="domain" description="ABC transporter" evidence="8">
    <location>
        <begin position="348"/>
        <end position="553"/>
    </location>
</feature>
<dbReference type="eggNOG" id="COG2274">
    <property type="taxonomic scope" value="Bacteria"/>
</dbReference>
<feature type="transmembrane region" description="Helical" evidence="7">
    <location>
        <begin position="253"/>
        <end position="280"/>
    </location>
</feature>
<dbReference type="CDD" id="cd07346">
    <property type="entry name" value="ABC_6TM_exporters"/>
    <property type="match status" value="1"/>
</dbReference>
<evidence type="ECO:0000256" key="2">
    <source>
        <dbReference type="ARBA" id="ARBA00022692"/>
    </source>
</evidence>
<dbReference type="STRING" id="862517.HMPREF9225_1879"/>
<feature type="domain" description="ABC transmembrane type-1" evidence="9">
    <location>
        <begin position="34"/>
        <end position="311"/>
    </location>
</feature>
<dbReference type="Pfam" id="PF00005">
    <property type="entry name" value="ABC_tran"/>
    <property type="match status" value="1"/>
</dbReference>
<keyword evidence="5 7" id="KW-1133">Transmembrane helix</keyword>
<feature type="transmembrane region" description="Helical" evidence="7">
    <location>
        <begin position="168"/>
        <end position="186"/>
    </location>
</feature>
<dbReference type="PROSITE" id="PS50893">
    <property type="entry name" value="ABC_TRANSPORTER_2"/>
    <property type="match status" value="1"/>
</dbReference>
<dbReference type="Proteomes" id="UP000003280">
    <property type="component" value="Unassembled WGS sequence"/>
</dbReference>
<dbReference type="InterPro" id="IPR017871">
    <property type="entry name" value="ABC_transporter-like_CS"/>
</dbReference>
<dbReference type="InterPro" id="IPR036640">
    <property type="entry name" value="ABC1_TM_sf"/>
</dbReference>
<evidence type="ECO:0000256" key="3">
    <source>
        <dbReference type="ARBA" id="ARBA00022741"/>
    </source>
</evidence>
<dbReference type="CDD" id="cd03228">
    <property type="entry name" value="ABCC_MRP_Like"/>
    <property type="match status" value="1"/>
</dbReference>
<keyword evidence="4 10" id="KW-0067">ATP-binding</keyword>
<dbReference type="EMBL" id="AEEH01000053">
    <property type="protein sequence ID" value="EFM24458.1"/>
    <property type="molecule type" value="Genomic_DNA"/>
</dbReference>
<dbReference type="OrthoDB" id="95687at2"/>
<evidence type="ECO:0000313" key="11">
    <source>
        <dbReference type="Proteomes" id="UP000003280"/>
    </source>
</evidence>
<evidence type="ECO:0000259" key="8">
    <source>
        <dbReference type="PROSITE" id="PS50893"/>
    </source>
</evidence>
<evidence type="ECO:0000256" key="6">
    <source>
        <dbReference type="ARBA" id="ARBA00023136"/>
    </source>
</evidence>
<dbReference type="GO" id="GO:0005524">
    <property type="term" value="F:ATP binding"/>
    <property type="evidence" value="ECO:0007669"/>
    <property type="project" value="UniProtKB-KW"/>
</dbReference>
<evidence type="ECO:0000256" key="7">
    <source>
        <dbReference type="SAM" id="Phobius"/>
    </source>
</evidence>
<dbReference type="InterPro" id="IPR039421">
    <property type="entry name" value="Type_1_exporter"/>
</dbReference>
<dbReference type="SMART" id="SM00382">
    <property type="entry name" value="AAA"/>
    <property type="match status" value="1"/>
</dbReference>
<comment type="subcellular location">
    <subcellularLocation>
        <location evidence="1">Cell membrane</location>
        <topology evidence="1">Multi-pass membrane protein</topology>
    </subcellularLocation>
</comment>
<name>E0NNZ0_9FIRM</name>
<dbReference type="AlphaFoldDB" id="E0NNZ0"/>
<keyword evidence="2 7" id="KW-0812">Transmembrane</keyword>
<dbReference type="Gene3D" id="3.40.50.300">
    <property type="entry name" value="P-loop containing nucleotide triphosphate hydrolases"/>
    <property type="match status" value="1"/>
</dbReference>
<evidence type="ECO:0000256" key="4">
    <source>
        <dbReference type="ARBA" id="ARBA00022840"/>
    </source>
</evidence>
<evidence type="ECO:0000256" key="5">
    <source>
        <dbReference type="ARBA" id="ARBA00022989"/>
    </source>
</evidence>
<dbReference type="GO" id="GO:0015421">
    <property type="term" value="F:ABC-type oligopeptide transporter activity"/>
    <property type="evidence" value="ECO:0007669"/>
    <property type="project" value="TreeGrafter"/>
</dbReference>
<dbReference type="InterPro" id="IPR027417">
    <property type="entry name" value="P-loop_NTPase"/>
</dbReference>
<comment type="caution">
    <text evidence="10">The sequence shown here is derived from an EMBL/GenBank/DDBJ whole genome shotgun (WGS) entry which is preliminary data.</text>
</comment>
<reference evidence="10 11" key="1">
    <citation type="submission" date="2010-07" db="EMBL/GenBank/DDBJ databases">
        <authorList>
            <person name="Muzny D."/>
            <person name="Qin X."/>
            <person name="Deng J."/>
            <person name="Jiang H."/>
            <person name="Liu Y."/>
            <person name="Qu J."/>
            <person name="Song X.-Z."/>
            <person name="Zhang L."/>
            <person name="Thornton R."/>
            <person name="Coyle M."/>
            <person name="Francisco L."/>
            <person name="Jackson L."/>
            <person name="Javaid M."/>
            <person name="Korchina V."/>
            <person name="Kovar C."/>
            <person name="Mata R."/>
            <person name="Mathew T."/>
            <person name="Ngo R."/>
            <person name="Nguyen L."/>
            <person name="Nguyen N."/>
            <person name="Okwuonu G."/>
            <person name="Ongeri F."/>
            <person name="Pham C."/>
            <person name="Simmons D."/>
            <person name="Wilczek-Boney K."/>
            <person name="Hale W."/>
            <person name="Jakkamsetti A."/>
            <person name="Pham P."/>
            <person name="Ruth R."/>
            <person name="San Lucas F."/>
            <person name="Warren J."/>
            <person name="Zhang J."/>
            <person name="Zhao Z."/>
            <person name="Zhou C."/>
            <person name="Zhu D."/>
            <person name="Lee S."/>
            <person name="Bess C."/>
            <person name="Blankenburg K."/>
            <person name="Forbes L."/>
            <person name="Fu Q."/>
            <person name="Gubbala S."/>
            <person name="Hirani K."/>
            <person name="Jayaseelan J.C."/>
            <person name="Lara F."/>
            <person name="Munidasa M."/>
            <person name="Palculict T."/>
            <person name="Patil S."/>
            <person name="Pu L.-L."/>
            <person name="Saada N."/>
            <person name="Tang L."/>
            <person name="Weissenberger G."/>
            <person name="Zhu Y."/>
            <person name="Hemphill L."/>
            <person name="Shang Y."/>
            <person name="Youmans B."/>
            <person name="Ayvaz T."/>
            <person name="Ross M."/>
            <person name="Santibanez J."/>
            <person name="Aqrawi P."/>
            <person name="Gross S."/>
            <person name="Joshi V."/>
            <person name="Fowler G."/>
            <person name="Nazareth L."/>
            <person name="Reid J."/>
            <person name="Worley K."/>
            <person name="Petrosino J."/>
            <person name="Highlander S."/>
            <person name="Gibbs R."/>
        </authorList>
    </citation>
    <scope>NUCLEOTIDE SEQUENCE [LARGE SCALE GENOMIC DNA]</scope>
    <source>
        <strain evidence="10 11">ATCC BAA-1640</strain>
    </source>
</reference>
<dbReference type="GO" id="GO:0016887">
    <property type="term" value="F:ATP hydrolysis activity"/>
    <property type="evidence" value="ECO:0007669"/>
    <property type="project" value="InterPro"/>
</dbReference>
<dbReference type="Gene3D" id="1.20.1560.10">
    <property type="entry name" value="ABC transporter type 1, transmembrane domain"/>
    <property type="match status" value="1"/>
</dbReference>
<dbReference type="HOGENOM" id="CLU_000604_84_3_9"/>
<feature type="transmembrane region" description="Helical" evidence="7">
    <location>
        <begin position="74"/>
        <end position="94"/>
    </location>
</feature>
<sequence length="553" mass="62434">MTIYMVKSYLETILKIQEENMFNKHFSEIKKTQLIAIITGMMNSIGAVLSAFMIQKIVDAVTSNEVHLIKDLSIKFVILLVAFLIVSFAFQYYLRIIIQTGSFQIRKNLFSNLFKLDYIDISKFKSGDILTSITSDTERISEMYSLSTVTTFMMATQFIITISLITYYNYFVSIFALVCVLIGMFVSKITSKKIAEYSVELQAISGKENSQIIETIEGARTVKQLKKEEYFFDEYKNILDDKYKVSKKLAVQIALYSDVYVFANNIMPFATVVISLIFVLRGTMTIGQLVAILSIAGALTEPITFLGDLISKKKVADELLKKNENLLELPSVDTKKPMLNTGSSFESLDFKSSGYSFGERTILEDVDFTLNKGRVYAIVGESGKGKSTIYNIISKFVDNKDVKVLINGKDISEISSAAIYDNIMQVDQKPFTINKSIKENIILGDKFSNEELNKVIEVCQLKNLVKEKGLDFVIDERGENVSGGEKQRISIARMLIRKPDLLLLDEPTSALDEATSENFVSDLVDFAKEENITIVSITHREDFTKKADEIIRI</sequence>
<protein>
    <submittedName>
        <fullName evidence="10">ABC transporter, ATP-binding protein</fullName>
    </submittedName>
</protein>